<dbReference type="AlphaFoldDB" id="A0A2U3L2I0"/>
<organism evidence="1 2">
    <name type="scientific">Candidatus Sulfotelmatobacter kueseliae</name>
    <dbReference type="NCBI Taxonomy" id="2042962"/>
    <lineage>
        <taxon>Bacteria</taxon>
        <taxon>Pseudomonadati</taxon>
        <taxon>Acidobacteriota</taxon>
        <taxon>Terriglobia</taxon>
        <taxon>Terriglobales</taxon>
        <taxon>Candidatus Korobacteraceae</taxon>
        <taxon>Candidatus Sulfotelmatobacter</taxon>
    </lineage>
</organism>
<protein>
    <submittedName>
        <fullName evidence="1">Uncharacterized protein</fullName>
    </submittedName>
</protein>
<evidence type="ECO:0000313" key="1">
    <source>
        <dbReference type="EMBL" id="SPF46113.1"/>
    </source>
</evidence>
<proteinExistence type="predicted"/>
<gene>
    <name evidence="1" type="ORF">SBA1_630062</name>
</gene>
<accession>A0A2U3L2I0</accession>
<dbReference type="Proteomes" id="UP000238701">
    <property type="component" value="Unassembled WGS sequence"/>
</dbReference>
<reference evidence="2" key="1">
    <citation type="submission" date="2018-02" db="EMBL/GenBank/DDBJ databases">
        <authorList>
            <person name="Hausmann B."/>
        </authorList>
    </citation>
    <scope>NUCLEOTIDE SEQUENCE [LARGE SCALE GENOMIC DNA]</scope>
    <source>
        <strain evidence="2">Peat soil MAG SbA1</strain>
    </source>
</reference>
<name>A0A2U3L2I0_9BACT</name>
<dbReference type="EMBL" id="OMOD01000159">
    <property type="protein sequence ID" value="SPF46113.1"/>
    <property type="molecule type" value="Genomic_DNA"/>
</dbReference>
<sequence length="70" mass="7785">MEECFVEADDVVMGDPNFKLRVDASIELYPNHYVDPDGAAIWRVVSDFFGWEAGGNVSESENLMKEEAAA</sequence>
<evidence type="ECO:0000313" key="2">
    <source>
        <dbReference type="Proteomes" id="UP000238701"/>
    </source>
</evidence>